<dbReference type="PANTHER" id="PTHR33204">
    <property type="entry name" value="TRANSCRIPTIONAL REGULATOR, MARR FAMILY"/>
    <property type="match status" value="1"/>
</dbReference>
<comment type="caution">
    <text evidence="5">The sequence shown here is derived from an EMBL/GenBank/DDBJ whole genome shotgun (WGS) entry which is preliminary data.</text>
</comment>
<protein>
    <submittedName>
        <fullName evidence="5">Transcriptional regulator</fullName>
    </submittedName>
</protein>
<dbReference type="PROSITE" id="PS51118">
    <property type="entry name" value="HTH_HXLR"/>
    <property type="match status" value="1"/>
</dbReference>
<evidence type="ECO:0000313" key="5">
    <source>
        <dbReference type="EMBL" id="MBD5806352.1"/>
    </source>
</evidence>
<evidence type="ECO:0000256" key="3">
    <source>
        <dbReference type="ARBA" id="ARBA00023163"/>
    </source>
</evidence>
<dbReference type="InterPro" id="IPR036390">
    <property type="entry name" value="WH_DNA-bd_sf"/>
</dbReference>
<feature type="domain" description="HTH hxlR-type" evidence="4">
    <location>
        <begin position="8"/>
        <end position="107"/>
    </location>
</feature>
<keyword evidence="2" id="KW-0238">DNA-binding</keyword>
<accession>A0ABR8P6K0</accession>
<dbReference type="SUPFAM" id="SSF46785">
    <property type="entry name" value="Winged helix' DNA-binding domain"/>
    <property type="match status" value="1"/>
</dbReference>
<reference evidence="5 6" key="1">
    <citation type="submission" date="2018-07" db="EMBL/GenBank/DDBJ databases">
        <title>Phylogenomic Insights into understanding Host Adaptation of Lactobacillus reuteri by a novel species, Lactobacillus spp. M31.</title>
        <authorList>
            <person name="Sharma S."/>
            <person name="Patil P."/>
            <person name="Korpole S."/>
            <person name="Patil P.B."/>
        </authorList>
    </citation>
    <scope>NUCLEOTIDE SEQUENCE [LARGE SCALE GENOMIC DNA]</scope>
    <source>
        <strain evidence="5 6">M31</strain>
    </source>
</reference>
<name>A0ABR8P6K0_9LACO</name>
<dbReference type="Pfam" id="PF01638">
    <property type="entry name" value="HxlR"/>
    <property type="match status" value="1"/>
</dbReference>
<dbReference type="Proteomes" id="UP000704341">
    <property type="component" value="Unassembled WGS sequence"/>
</dbReference>
<proteinExistence type="predicted"/>
<dbReference type="InterPro" id="IPR036388">
    <property type="entry name" value="WH-like_DNA-bd_sf"/>
</dbReference>
<gene>
    <name evidence="5" type="ORF">DTK66_04365</name>
</gene>
<organism evidence="5 6">
    <name type="scientific">Limosilactobacillus walteri</name>
    <dbReference type="NCBI Taxonomy" id="2268022"/>
    <lineage>
        <taxon>Bacteria</taxon>
        <taxon>Bacillati</taxon>
        <taxon>Bacillota</taxon>
        <taxon>Bacilli</taxon>
        <taxon>Lactobacillales</taxon>
        <taxon>Lactobacillaceae</taxon>
        <taxon>Limosilactobacillus</taxon>
    </lineage>
</organism>
<evidence type="ECO:0000256" key="2">
    <source>
        <dbReference type="ARBA" id="ARBA00023125"/>
    </source>
</evidence>
<evidence type="ECO:0000259" key="4">
    <source>
        <dbReference type="PROSITE" id="PS51118"/>
    </source>
</evidence>
<keyword evidence="6" id="KW-1185">Reference proteome</keyword>
<dbReference type="Gene3D" id="1.10.10.10">
    <property type="entry name" value="Winged helix-like DNA-binding domain superfamily/Winged helix DNA-binding domain"/>
    <property type="match status" value="1"/>
</dbReference>
<evidence type="ECO:0000256" key="1">
    <source>
        <dbReference type="ARBA" id="ARBA00023015"/>
    </source>
</evidence>
<evidence type="ECO:0000313" key="6">
    <source>
        <dbReference type="Proteomes" id="UP000704341"/>
    </source>
</evidence>
<dbReference type="PANTHER" id="PTHR33204:SF29">
    <property type="entry name" value="TRANSCRIPTIONAL REGULATOR"/>
    <property type="match status" value="1"/>
</dbReference>
<dbReference type="EMBL" id="QORN01000016">
    <property type="protein sequence ID" value="MBD5806352.1"/>
    <property type="molecule type" value="Genomic_DNA"/>
</dbReference>
<keyword evidence="1" id="KW-0805">Transcription regulation</keyword>
<dbReference type="InterPro" id="IPR002577">
    <property type="entry name" value="HTH_HxlR"/>
</dbReference>
<keyword evidence="3" id="KW-0804">Transcription</keyword>
<sequence length="151" mass="17576">MAEKEVLSEIQITLNVIGGKWKPLILHYLEKNGTKRYSEILHYLELAPKKTLTAQLRELEHDGIIKRTVIPTIPVQVEYSITNHGRSLFPLLDVMCAWGYLNSQDYQVKHTTCTYNKETTKIKQARLHKLYEMFAEDHLGDWQADDEDTSM</sequence>
<dbReference type="RefSeq" id="WP_191667900.1">
    <property type="nucleotide sequence ID" value="NZ_QORN01000016.1"/>
</dbReference>